<sequence length="146" mass="16367">MKLNDLNKTVKGTHRKGRGISAKFGKTAGRGTKGQKSRTGAKTTFLGGGQTPIWMRLPKKRGFKSNKRYETLSVTTGTIVKLFDSKKEITSQNIIKKLGVNLKSKKINVRVKLIKKGDLPKYFRFSQDIILSKSLQTLELDKKADK</sequence>
<dbReference type="Proteomes" id="UP000228596">
    <property type="component" value="Unassembled WGS sequence"/>
</dbReference>
<dbReference type="InterPro" id="IPR030878">
    <property type="entry name" value="Ribosomal_uL15"/>
</dbReference>
<evidence type="ECO:0000256" key="1">
    <source>
        <dbReference type="ARBA" id="ARBA00007320"/>
    </source>
</evidence>
<dbReference type="HAMAP" id="MF_01341">
    <property type="entry name" value="Ribosomal_uL15"/>
    <property type="match status" value="1"/>
</dbReference>
<dbReference type="InterPro" id="IPR005749">
    <property type="entry name" value="Ribosomal_uL15_bac-type"/>
</dbReference>
<keyword evidence="2 4" id="KW-0689">Ribosomal protein</keyword>
<keyword evidence="3 4" id="KW-0687">Ribonucleoprotein</keyword>
<feature type="region of interest" description="Disordered" evidence="5">
    <location>
        <begin position="1"/>
        <end position="40"/>
    </location>
</feature>
<dbReference type="PANTHER" id="PTHR12934">
    <property type="entry name" value="50S RIBOSOMAL PROTEIN L15"/>
    <property type="match status" value="1"/>
</dbReference>
<organism evidence="6 7">
    <name type="scientific">Candidatus Berkelbacteria bacterium CG10_big_fil_rev_8_21_14_0_10_41_12</name>
    <dbReference type="NCBI Taxonomy" id="1974513"/>
    <lineage>
        <taxon>Bacteria</taxon>
        <taxon>Candidatus Berkelbacteria</taxon>
    </lineage>
</organism>
<dbReference type="NCBIfam" id="TIGR01071">
    <property type="entry name" value="rplO_bact"/>
    <property type="match status" value="1"/>
</dbReference>
<dbReference type="PANTHER" id="PTHR12934:SF11">
    <property type="entry name" value="LARGE RIBOSOMAL SUBUNIT PROTEIN UL15M"/>
    <property type="match status" value="1"/>
</dbReference>
<evidence type="ECO:0000256" key="3">
    <source>
        <dbReference type="ARBA" id="ARBA00023274"/>
    </source>
</evidence>
<dbReference type="GO" id="GO:0006412">
    <property type="term" value="P:translation"/>
    <property type="evidence" value="ECO:0007669"/>
    <property type="project" value="UniProtKB-UniRule"/>
</dbReference>
<accession>A0A2M6WXU8</accession>
<dbReference type="AlphaFoldDB" id="A0A2M6WXU8"/>
<evidence type="ECO:0000313" key="6">
    <source>
        <dbReference type="EMBL" id="PIT97593.1"/>
    </source>
</evidence>
<comment type="function">
    <text evidence="4">Binds to the 23S rRNA.</text>
</comment>
<dbReference type="InterPro" id="IPR036227">
    <property type="entry name" value="Ribosomal_uL15/eL18_sf"/>
</dbReference>
<dbReference type="EMBL" id="PEZV01000004">
    <property type="protein sequence ID" value="PIT97593.1"/>
    <property type="molecule type" value="Genomic_DNA"/>
</dbReference>
<comment type="subunit">
    <text evidence="4">Part of the 50S ribosomal subunit.</text>
</comment>
<reference evidence="7" key="1">
    <citation type="submission" date="2017-09" db="EMBL/GenBank/DDBJ databases">
        <title>Depth-based differentiation of microbial function through sediment-hosted aquifers and enrichment of novel symbionts in the deep terrestrial subsurface.</title>
        <authorList>
            <person name="Probst A.J."/>
            <person name="Ladd B."/>
            <person name="Jarett J.K."/>
            <person name="Geller-Mcgrath D.E."/>
            <person name="Sieber C.M.K."/>
            <person name="Emerson J.B."/>
            <person name="Anantharaman K."/>
            <person name="Thomas B.C."/>
            <person name="Malmstrom R."/>
            <person name="Stieglmeier M."/>
            <person name="Klingl A."/>
            <person name="Woyke T."/>
            <person name="Ryan C.M."/>
            <person name="Banfield J.F."/>
        </authorList>
    </citation>
    <scope>NUCLEOTIDE SEQUENCE [LARGE SCALE GENOMIC DNA]</scope>
</reference>
<evidence type="ECO:0000256" key="5">
    <source>
        <dbReference type="SAM" id="MobiDB-lite"/>
    </source>
</evidence>
<name>A0A2M6WXU8_9BACT</name>
<comment type="caution">
    <text evidence="6">The sequence shown here is derived from an EMBL/GenBank/DDBJ whole genome shotgun (WGS) entry which is preliminary data.</text>
</comment>
<proteinExistence type="inferred from homology"/>
<gene>
    <name evidence="4 6" type="primary">rplO</name>
    <name evidence="6" type="ORF">COT77_00580</name>
</gene>
<keyword evidence="4" id="KW-0694">RNA-binding</keyword>
<evidence type="ECO:0000256" key="4">
    <source>
        <dbReference type="HAMAP-Rule" id="MF_01341"/>
    </source>
</evidence>
<evidence type="ECO:0000313" key="7">
    <source>
        <dbReference type="Proteomes" id="UP000228596"/>
    </source>
</evidence>
<comment type="similarity">
    <text evidence="1 4">Belongs to the universal ribosomal protein uL15 family.</text>
</comment>
<dbReference type="GO" id="GO:0019843">
    <property type="term" value="F:rRNA binding"/>
    <property type="evidence" value="ECO:0007669"/>
    <property type="project" value="UniProtKB-UniRule"/>
</dbReference>
<dbReference type="GO" id="GO:0022625">
    <property type="term" value="C:cytosolic large ribosomal subunit"/>
    <property type="evidence" value="ECO:0007669"/>
    <property type="project" value="TreeGrafter"/>
</dbReference>
<protein>
    <recommendedName>
        <fullName evidence="4">Large ribosomal subunit protein uL15</fullName>
    </recommendedName>
</protein>
<keyword evidence="4" id="KW-0699">rRNA-binding</keyword>
<evidence type="ECO:0000256" key="2">
    <source>
        <dbReference type="ARBA" id="ARBA00022980"/>
    </source>
</evidence>
<dbReference type="GO" id="GO:0003735">
    <property type="term" value="F:structural constituent of ribosome"/>
    <property type="evidence" value="ECO:0007669"/>
    <property type="project" value="InterPro"/>
</dbReference>
<dbReference type="SUPFAM" id="SSF52080">
    <property type="entry name" value="Ribosomal proteins L15p and L18e"/>
    <property type="match status" value="1"/>
</dbReference>